<dbReference type="Pfam" id="PF25025">
    <property type="entry name" value="EF-Ts_N"/>
    <property type="match status" value="1"/>
</dbReference>
<dbReference type="InterPro" id="IPR036402">
    <property type="entry name" value="EF-Ts_dimer_sf"/>
</dbReference>
<keyword evidence="10" id="KW-1185">Reference proteome</keyword>
<evidence type="ECO:0000256" key="4">
    <source>
        <dbReference type="ARBA" id="ARBA00023128"/>
    </source>
</evidence>
<dbReference type="SUPFAM" id="SSF46934">
    <property type="entry name" value="UBA-like"/>
    <property type="match status" value="1"/>
</dbReference>
<feature type="domain" description="Translation elongation factor EFTs/EF1B dimerisation" evidence="8">
    <location>
        <begin position="98"/>
        <end position="315"/>
    </location>
</feature>
<dbReference type="PANTHER" id="PTHR11741:SF0">
    <property type="entry name" value="ELONGATION FACTOR TS, MITOCHONDRIAL"/>
    <property type="match status" value="1"/>
</dbReference>
<evidence type="ECO:0000256" key="2">
    <source>
        <dbReference type="ARBA" id="ARBA00022768"/>
    </source>
</evidence>
<dbReference type="SUPFAM" id="SSF54713">
    <property type="entry name" value="Elongation factor Ts (EF-Ts), dimerisation domain"/>
    <property type="match status" value="1"/>
</dbReference>
<evidence type="ECO:0000256" key="1">
    <source>
        <dbReference type="ARBA" id="ARBA00005532"/>
    </source>
</evidence>
<keyword evidence="3 5" id="KW-0648">Protein biosynthesis</keyword>
<dbReference type="PANTHER" id="PTHR11741">
    <property type="entry name" value="ELONGATION FACTOR TS"/>
    <property type="match status" value="1"/>
</dbReference>
<reference evidence="9 10" key="1">
    <citation type="submission" date="2024-02" db="EMBL/GenBank/DDBJ databases">
        <title>Chromosome-scale genome assembly of the rough periwinkle Littorina saxatilis.</title>
        <authorList>
            <person name="De Jode A."/>
            <person name="Faria R."/>
            <person name="Formenti G."/>
            <person name="Sims Y."/>
            <person name="Smith T.P."/>
            <person name="Tracey A."/>
            <person name="Wood J.M.D."/>
            <person name="Zagrodzka Z.B."/>
            <person name="Johannesson K."/>
            <person name="Butlin R.K."/>
            <person name="Leder E.H."/>
        </authorList>
    </citation>
    <scope>NUCLEOTIDE SEQUENCE [LARGE SCALE GENOMIC DNA]</scope>
    <source>
        <strain evidence="9">Snail1</strain>
        <tissue evidence="9">Muscle</tissue>
    </source>
</reference>
<sequence>MIKGLLCLRVSSALYNGLQVRGMAASVDKAMLSKLRKRTGISFINCKKALEQFENDLEKAEKWLKEQAQKEGWAKATKLQSRSMSNGLVAVVSNQQAATMIEVNCETDFVARNNKFINLTASLAQDCHQALLQKSEASLELDKAVGSLVTAEGKSLADLVALEVGNIGENMLLRRAVHLKGNASYLAAYVHASGPEISSDSECRLGKYGVILSLGQIAAPSREDGQTPSLEDIGHKLGQHIVGMNPRLVGSLDEKEEEEKEDESDEKKDESDEKKEEEERLVFQEFLLDPSTYVGELLKENGVTVDTFYRFACGEELPQDEKEN</sequence>
<dbReference type="Gene3D" id="1.10.8.10">
    <property type="entry name" value="DNA helicase RuvA subunit, C-terminal domain"/>
    <property type="match status" value="1"/>
</dbReference>
<dbReference type="Proteomes" id="UP001374579">
    <property type="component" value="Unassembled WGS sequence"/>
</dbReference>
<evidence type="ECO:0000256" key="3">
    <source>
        <dbReference type="ARBA" id="ARBA00022917"/>
    </source>
</evidence>
<dbReference type="PROSITE" id="PS01126">
    <property type="entry name" value="EF_TS_1"/>
    <property type="match status" value="1"/>
</dbReference>
<dbReference type="Pfam" id="PF00889">
    <property type="entry name" value="EF_TS"/>
    <property type="match status" value="1"/>
</dbReference>
<dbReference type="CDD" id="cd14275">
    <property type="entry name" value="UBA_EF-Ts"/>
    <property type="match status" value="1"/>
</dbReference>
<evidence type="ECO:0000256" key="5">
    <source>
        <dbReference type="HAMAP-Rule" id="MF_03135"/>
    </source>
</evidence>
<dbReference type="GO" id="GO:0005739">
    <property type="term" value="C:mitochondrion"/>
    <property type="evidence" value="ECO:0007669"/>
    <property type="project" value="UniProtKB-SubCell"/>
</dbReference>
<dbReference type="EMBL" id="JBAMIC010000002">
    <property type="protein sequence ID" value="KAK7112305.1"/>
    <property type="molecule type" value="Genomic_DNA"/>
</dbReference>
<protein>
    <recommendedName>
        <fullName evidence="5">Elongation factor Ts, mitochondrial</fullName>
        <shortName evidence="5">EF-Ts</shortName>
        <shortName evidence="5">EF-TsMt</shortName>
    </recommendedName>
</protein>
<dbReference type="GO" id="GO:0003746">
    <property type="term" value="F:translation elongation factor activity"/>
    <property type="evidence" value="ECO:0007669"/>
    <property type="project" value="UniProtKB-UniRule"/>
</dbReference>
<accession>A0AAN9BVX3</accession>
<dbReference type="InterPro" id="IPR014039">
    <property type="entry name" value="Transl_elong_EFTs/EF1B_dimer"/>
</dbReference>
<keyword evidence="2 5" id="KW-0251">Elongation factor</keyword>
<organism evidence="9 10">
    <name type="scientific">Littorina saxatilis</name>
    <dbReference type="NCBI Taxonomy" id="31220"/>
    <lineage>
        <taxon>Eukaryota</taxon>
        <taxon>Metazoa</taxon>
        <taxon>Spiralia</taxon>
        <taxon>Lophotrochozoa</taxon>
        <taxon>Mollusca</taxon>
        <taxon>Gastropoda</taxon>
        <taxon>Caenogastropoda</taxon>
        <taxon>Littorinimorpha</taxon>
        <taxon>Littorinoidea</taxon>
        <taxon>Littorinidae</taxon>
        <taxon>Littorina</taxon>
    </lineage>
</organism>
<gene>
    <name evidence="9" type="ORF">V1264_011777</name>
</gene>
<comment type="function">
    <text evidence="5 6">Associates with the EF-Tu.GDP complex and induces the exchange of GDP to GTP. It remains bound to the aminoacyl-tRNA.EF-Tu.GTP complex up to the GTP hydrolysis stage on the ribosome.</text>
</comment>
<evidence type="ECO:0000256" key="6">
    <source>
        <dbReference type="RuleBase" id="RU000642"/>
    </source>
</evidence>
<dbReference type="PROSITE" id="PS01127">
    <property type="entry name" value="EF_TS_2"/>
    <property type="match status" value="1"/>
</dbReference>
<keyword evidence="4 5" id="KW-0496">Mitochondrion</keyword>
<feature type="region of interest" description="Disordered" evidence="7">
    <location>
        <begin position="247"/>
        <end position="279"/>
    </location>
</feature>
<evidence type="ECO:0000259" key="8">
    <source>
        <dbReference type="Pfam" id="PF00889"/>
    </source>
</evidence>
<comment type="subcellular location">
    <subcellularLocation>
        <location evidence="5">Mitochondrion</location>
    </subcellularLocation>
</comment>
<dbReference type="HAMAP" id="MF_00050">
    <property type="entry name" value="EF_Ts"/>
    <property type="match status" value="1"/>
</dbReference>
<dbReference type="Gene3D" id="3.30.479.20">
    <property type="entry name" value="Elongation factor Ts, dimerisation domain"/>
    <property type="match status" value="2"/>
</dbReference>
<evidence type="ECO:0000313" key="10">
    <source>
        <dbReference type="Proteomes" id="UP001374579"/>
    </source>
</evidence>
<dbReference type="InterPro" id="IPR001816">
    <property type="entry name" value="Transl_elong_EFTs/EF1B"/>
</dbReference>
<dbReference type="InterPro" id="IPR018101">
    <property type="entry name" value="Transl_elong_Ts_CS"/>
</dbReference>
<feature type="compositionally biased region" description="Acidic residues" evidence="7">
    <location>
        <begin position="254"/>
        <end position="264"/>
    </location>
</feature>
<dbReference type="FunFam" id="1.10.8.10:FF:000031">
    <property type="entry name" value="Elongation factor Ts, mitochondrial"/>
    <property type="match status" value="1"/>
</dbReference>
<feature type="compositionally biased region" description="Basic and acidic residues" evidence="7">
    <location>
        <begin position="265"/>
        <end position="279"/>
    </location>
</feature>
<evidence type="ECO:0000256" key="7">
    <source>
        <dbReference type="SAM" id="MobiDB-lite"/>
    </source>
</evidence>
<comment type="similarity">
    <text evidence="1 5 6">Belongs to the EF-Ts family.</text>
</comment>
<proteinExistence type="inferred from homology"/>
<dbReference type="InterPro" id="IPR009060">
    <property type="entry name" value="UBA-like_sf"/>
</dbReference>
<name>A0AAN9BVX3_9CAEN</name>
<dbReference type="AlphaFoldDB" id="A0AAN9BVX3"/>
<dbReference type="NCBIfam" id="TIGR00116">
    <property type="entry name" value="tsf"/>
    <property type="match status" value="1"/>
</dbReference>
<dbReference type="GO" id="GO:0070125">
    <property type="term" value="P:mitochondrial translational elongation"/>
    <property type="evidence" value="ECO:0007669"/>
    <property type="project" value="TreeGrafter"/>
</dbReference>
<evidence type="ECO:0000313" key="9">
    <source>
        <dbReference type="EMBL" id="KAK7112305.1"/>
    </source>
</evidence>
<comment type="caution">
    <text evidence="9">The sequence shown here is derived from an EMBL/GenBank/DDBJ whole genome shotgun (WGS) entry which is preliminary data.</text>
</comment>